<organism evidence="4 5">
    <name type="scientific">Thiobacillus sedimenti</name>
    <dbReference type="NCBI Taxonomy" id="3110231"/>
    <lineage>
        <taxon>Bacteria</taxon>
        <taxon>Pseudomonadati</taxon>
        <taxon>Pseudomonadota</taxon>
        <taxon>Betaproteobacteria</taxon>
        <taxon>Nitrosomonadales</taxon>
        <taxon>Thiobacillaceae</taxon>
        <taxon>Thiobacillus</taxon>
    </lineage>
</organism>
<gene>
    <name evidence="4" type="ORF">VA613_00325</name>
</gene>
<dbReference type="SUPFAM" id="SSF53955">
    <property type="entry name" value="Lysozyme-like"/>
    <property type="match status" value="1"/>
</dbReference>
<evidence type="ECO:0000313" key="4">
    <source>
        <dbReference type="EMBL" id="WRS39346.1"/>
    </source>
</evidence>
<feature type="chain" id="PRO_5047196018" evidence="1">
    <location>
        <begin position="40"/>
        <end position="437"/>
    </location>
</feature>
<dbReference type="NCBIfam" id="TIGR02283">
    <property type="entry name" value="MltB_2"/>
    <property type="match status" value="1"/>
</dbReference>
<dbReference type="InterPro" id="IPR043426">
    <property type="entry name" value="MltB-like"/>
</dbReference>
<dbReference type="Proteomes" id="UP001334732">
    <property type="component" value="Chromosome"/>
</dbReference>
<proteinExistence type="predicted"/>
<dbReference type="Gene3D" id="1.10.101.10">
    <property type="entry name" value="PGBD-like superfamily/PGBD"/>
    <property type="match status" value="1"/>
</dbReference>
<evidence type="ECO:0000256" key="1">
    <source>
        <dbReference type="SAM" id="SignalP"/>
    </source>
</evidence>
<dbReference type="EMBL" id="CP141769">
    <property type="protein sequence ID" value="WRS39346.1"/>
    <property type="molecule type" value="Genomic_DNA"/>
</dbReference>
<keyword evidence="5" id="KW-1185">Reference proteome</keyword>
<evidence type="ECO:0000259" key="2">
    <source>
        <dbReference type="Pfam" id="PF01471"/>
    </source>
</evidence>
<feature type="signal peptide" evidence="1">
    <location>
        <begin position="1"/>
        <end position="39"/>
    </location>
</feature>
<dbReference type="InterPro" id="IPR002477">
    <property type="entry name" value="Peptidoglycan-bd-like"/>
</dbReference>
<name>A0ABZ1CIX0_9PROT</name>
<dbReference type="InterPro" id="IPR036366">
    <property type="entry name" value="PGBDSf"/>
</dbReference>
<protein>
    <submittedName>
        <fullName evidence="4">Lytic murein transglycosylase</fullName>
    </submittedName>
</protein>
<feature type="domain" description="Peptidoglycan binding-like" evidence="2">
    <location>
        <begin position="355"/>
        <end position="407"/>
    </location>
</feature>
<dbReference type="Pfam" id="PF01471">
    <property type="entry name" value="PG_binding_1"/>
    <property type="match status" value="1"/>
</dbReference>
<dbReference type="Gene3D" id="1.10.530.10">
    <property type="match status" value="1"/>
</dbReference>
<reference evidence="4 5" key="1">
    <citation type="submission" date="2023-12" db="EMBL/GenBank/DDBJ databases">
        <title>Thiobacillus sedimentum sp. nov., a chemolithoautotrophic sulfur-oxidizing bacterium isolated from freshwater sediment.</title>
        <authorList>
            <person name="Luo J."/>
            <person name="Dai C."/>
        </authorList>
    </citation>
    <scope>NUCLEOTIDE SEQUENCE [LARGE SCALE GENOMIC DNA]</scope>
    <source>
        <strain evidence="4 5">SCUT-2</strain>
    </source>
</reference>
<dbReference type="InterPro" id="IPR011970">
    <property type="entry name" value="MltB_2"/>
</dbReference>
<dbReference type="InterPro" id="IPR036365">
    <property type="entry name" value="PGBD-like_sf"/>
</dbReference>
<dbReference type="PANTHER" id="PTHR30163:SF8">
    <property type="entry name" value="LYTIC MUREIN TRANSGLYCOSYLASE"/>
    <property type="match status" value="1"/>
</dbReference>
<keyword evidence="1" id="KW-0732">Signal</keyword>
<dbReference type="InterPro" id="IPR023346">
    <property type="entry name" value="Lysozyme-like_dom_sf"/>
</dbReference>
<evidence type="ECO:0000313" key="5">
    <source>
        <dbReference type="Proteomes" id="UP001334732"/>
    </source>
</evidence>
<dbReference type="PANTHER" id="PTHR30163">
    <property type="entry name" value="MEMBRANE-BOUND LYTIC MUREIN TRANSGLYCOSYLASE B"/>
    <property type="match status" value="1"/>
</dbReference>
<dbReference type="InterPro" id="IPR031304">
    <property type="entry name" value="SLT_2"/>
</dbReference>
<dbReference type="SUPFAM" id="SSF47090">
    <property type="entry name" value="PGBD-like"/>
    <property type="match status" value="1"/>
</dbReference>
<evidence type="ECO:0000259" key="3">
    <source>
        <dbReference type="Pfam" id="PF13406"/>
    </source>
</evidence>
<dbReference type="RefSeq" id="WP_324779877.1">
    <property type="nucleotide sequence ID" value="NZ_CP141769.1"/>
</dbReference>
<feature type="domain" description="Transglycosylase SLT" evidence="3">
    <location>
        <begin position="43"/>
        <end position="333"/>
    </location>
</feature>
<dbReference type="Gene3D" id="1.10.8.350">
    <property type="entry name" value="Bacterial muramidase"/>
    <property type="match status" value="1"/>
</dbReference>
<dbReference type="Pfam" id="PF13406">
    <property type="entry name" value="SLT_2"/>
    <property type="match status" value="1"/>
</dbReference>
<dbReference type="CDD" id="cd13399">
    <property type="entry name" value="Slt35-like"/>
    <property type="match status" value="1"/>
</dbReference>
<accession>A0ABZ1CIX0</accession>
<sequence length="437" mass="46785">MLDRFGHHARPLPLSGSLGERAARLVVLLAALAASPAHAQGDFGSWLAGFRQEAAEQGISSATLDAALTGVTPDERVIALDRRQPEFLQTFSDYLRRRVTDAFVAQGQALLAEHAALLDAVEQQYGVPKTVLVAFWGLETRYGAVQGDLNVPASLATLAWEGRRSGFFRGELLDALRIIDAGHVSAHEMTGSWAGAMGQMQFMPSTFRAYAVDGDGDGRIDVWHSLPDAMDSAAHYLQRAGWRAHAPVAIEVRLPEGFDWRQARVFHRLQVAEWTAMGVAAADGSVLPEGAGRAGIVLPQGWQGPAFMVFDNFDVVMKWNRSQNYALTVAQLASQLAGGHAVFAGGGEPGALSVADFRWLQQALDELGYDAGTPDGFPGPRTQTAVRLYQALHRLPVDGYAGPSLLAHVRQAHAEAAAAGTLVLAPPPTFAGEDEAP</sequence>